<reference evidence="1" key="1">
    <citation type="submission" date="2022-02" db="EMBL/GenBank/DDBJ databases">
        <title>Plant Genome Project.</title>
        <authorList>
            <person name="Zhang R.-G."/>
        </authorList>
    </citation>
    <scope>NUCLEOTIDE SEQUENCE</scope>
    <source>
        <strain evidence="1">AT1</strain>
    </source>
</reference>
<evidence type="ECO:0000313" key="2">
    <source>
        <dbReference type="Proteomes" id="UP001062846"/>
    </source>
</evidence>
<keyword evidence="2" id="KW-1185">Reference proteome</keyword>
<comment type="caution">
    <text evidence="1">The sequence shown here is derived from an EMBL/GenBank/DDBJ whole genome shotgun (WGS) entry which is preliminary data.</text>
</comment>
<organism evidence="1 2">
    <name type="scientific">Rhododendron molle</name>
    <name type="common">Chinese azalea</name>
    <name type="synonym">Azalea mollis</name>
    <dbReference type="NCBI Taxonomy" id="49168"/>
    <lineage>
        <taxon>Eukaryota</taxon>
        <taxon>Viridiplantae</taxon>
        <taxon>Streptophyta</taxon>
        <taxon>Embryophyta</taxon>
        <taxon>Tracheophyta</taxon>
        <taxon>Spermatophyta</taxon>
        <taxon>Magnoliopsida</taxon>
        <taxon>eudicotyledons</taxon>
        <taxon>Gunneridae</taxon>
        <taxon>Pentapetalae</taxon>
        <taxon>asterids</taxon>
        <taxon>Ericales</taxon>
        <taxon>Ericaceae</taxon>
        <taxon>Ericoideae</taxon>
        <taxon>Rhodoreae</taxon>
        <taxon>Rhododendron</taxon>
    </lineage>
</organism>
<evidence type="ECO:0000313" key="1">
    <source>
        <dbReference type="EMBL" id="KAI8530615.1"/>
    </source>
</evidence>
<dbReference type="Proteomes" id="UP001062846">
    <property type="component" value="Chromosome 11"/>
</dbReference>
<protein>
    <submittedName>
        <fullName evidence="1">Uncharacterized protein</fullName>
    </submittedName>
</protein>
<accession>A0ACC0LPP3</accession>
<gene>
    <name evidence="1" type="ORF">RHMOL_Rhmol11G0073200</name>
</gene>
<dbReference type="EMBL" id="CM046398">
    <property type="protein sequence ID" value="KAI8530615.1"/>
    <property type="molecule type" value="Genomic_DNA"/>
</dbReference>
<sequence length="315" mass="35704">MAAVSITWWAMFPPALSPAMKQRLRSTFWDASVHFQVDSAKAFIPFGGEANPLSAIPIEKHGKRKKKVVSTLTKGSTDENKKSRRLSQNTSTTTPERPKRKATSDVPSTLVLVTQDNELIKHFSRKKKTKIVDAFENEKTSKSQKISTSMKEYDNTKKINALDLQDTAASDSKIPENEKSIEIPTETVGLDQTSIEGIAQVDTALTLFLPNTVVMNVNIELVEDKSFDLGHRIADMDPDTPKFRPVRKVYIILFQPLKLFLLKVERENKDDDSTCKVEIREDMERMTLGFFILEELDRLSKAWKEITPTVSSEKR</sequence>
<name>A0ACC0LPP3_RHOML</name>
<proteinExistence type="predicted"/>